<dbReference type="CDD" id="cd18808">
    <property type="entry name" value="SF1_C_Upf1"/>
    <property type="match status" value="1"/>
</dbReference>
<feature type="region of interest" description="Disordered" evidence="6">
    <location>
        <begin position="216"/>
        <end position="261"/>
    </location>
</feature>
<dbReference type="InterPro" id="IPR041677">
    <property type="entry name" value="DNA2/NAM7_AAA_11"/>
</dbReference>
<feature type="compositionally biased region" description="Basic and acidic residues" evidence="6">
    <location>
        <begin position="217"/>
        <end position="227"/>
    </location>
</feature>
<dbReference type="Pfam" id="PF13087">
    <property type="entry name" value="AAA_12"/>
    <property type="match status" value="1"/>
</dbReference>
<dbReference type="Gene3D" id="3.40.50.1460">
    <property type="match status" value="1"/>
</dbReference>
<evidence type="ECO:0000259" key="7">
    <source>
        <dbReference type="Pfam" id="PF00656"/>
    </source>
</evidence>
<dbReference type="InterPro" id="IPR041679">
    <property type="entry name" value="DNA2/NAM7-like_C"/>
</dbReference>
<keyword evidence="5" id="KW-0067">ATP-binding</keyword>
<evidence type="ECO:0000313" key="10">
    <source>
        <dbReference type="EMBL" id="MDT0529313.1"/>
    </source>
</evidence>
<evidence type="ECO:0000256" key="3">
    <source>
        <dbReference type="ARBA" id="ARBA00022801"/>
    </source>
</evidence>
<evidence type="ECO:0000256" key="5">
    <source>
        <dbReference type="ARBA" id="ARBA00022840"/>
    </source>
</evidence>
<keyword evidence="2" id="KW-0547">Nucleotide-binding</keyword>
<feature type="domain" description="DNA2/NAM7 helicase helicase" evidence="8">
    <location>
        <begin position="509"/>
        <end position="587"/>
    </location>
</feature>
<dbReference type="InterPro" id="IPR011600">
    <property type="entry name" value="Pept_C14_caspase"/>
</dbReference>
<dbReference type="EMBL" id="JAVRFL010000009">
    <property type="protein sequence ID" value="MDT0529313.1"/>
    <property type="molecule type" value="Genomic_DNA"/>
</dbReference>
<dbReference type="Pfam" id="PF13086">
    <property type="entry name" value="AAA_11"/>
    <property type="match status" value="2"/>
</dbReference>
<evidence type="ECO:0000256" key="4">
    <source>
        <dbReference type="ARBA" id="ARBA00022806"/>
    </source>
</evidence>
<evidence type="ECO:0000259" key="9">
    <source>
        <dbReference type="Pfam" id="PF13087"/>
    </source>
</evidence>
<keyword evidence="4" id="KW-0347">Helicase</keyword>
<keyword evidence="3" id="KW-0378">Hydrolase</keyword>
<sequence length="1188" mass="130251">MGRHALVLGTATYDAASKLTALPGVRQDVEQVRTVLDSDGDFDSVDAHVDLPAARMKQVVEEFYGARRTGDLALFYYSGHGIQHDDRQSLFFGTIDTETTLLHTTAFDVEGVLRHMLNHTKASQKVVLLDCCFSGSFTARHRFSAGVRQEPRRLKRERGTFMLQSSSHLKASKAQGPDRPSVFTEVLLTGLRGAARATAEDGWITASDLSRYAMTEMSRRREEKPVESSEGVTDPIPLVAGSDERPQRSPGVRRDEPEDAPFDTDRWRRLLNYHVACLRRSAVLQFFVNLAHKDSYLAAPPGREIMLSATEPVPLKERGQRLAGLAEAGGRSLQYGYPVVALQQKGTRQVRLAPLLVSDLTVGDDGLAHPAPPQPSPALIDHFQLAAVEADELRQAVAERLVPGEHKSLAEVADLVANTFGLKPVAALDPENLVGMVNRGPVNRVQNAGMLFAAGSTESPERQLIEDLQDIVKNAGKIASTALGTLSSGVVTGADEQDADVLTVALSSVNETQEDIIRAAMSRPLTVAQGPPGTGKSQLVTALLATATAAGQSVLIGSTNNRAVDEVVERVTGMVGPGLVLRTGNKEYRQQEPQYLAEVMRAWPPPVPAADGPANELRLVAQEITRLREDLDQRRRLERDLADLAFERDRSLADTDDAILAKLVDVTDRALTSRWFGWWYRRRLRSRGVFDRDAITALGEQAVIEQCWRERRQRLRSRPGAAEEVWERLRALQHDTRPEHSDQLLRAQIAARVAGNTTLLRNRADEMAKPEARSWAYMSELLAVLPGWAVTAMSARRLLPGAGLFDLVIIDEAAQCTVAAVLPMLYRAKRALIIGDPRQLTPVVELSDTDDRGEQARAGLGHEWLTSRRLTHRNHSAYEAFATAAGSTILLDEHYRCHPEIIDAPNRVVYQNRLTVLTDPARLAAPAESATRWVDVSGRFIRGATGSGRNADEVHAVVGEVQRLRKEYPGVTIGVVTPLAEQQRILDRALQDAGLADDLRCATIHKFQGSEKDIMVVSPVGAHGISERTRGWLVEQTNLWNVAITRARSQLIVVGDRSWWSGQRGLLADLASPPAPTATGAGVDARPVDQLIAGLRDAGLTVRWGTPLPGYPVDLTLSLRDKSLAVLVDDPEGDPDGRPLRRILSRLDIIAAATEVRRVPAWRCLAEPEQVVKELRDAVEEGTRKGDA</sequence>
<comment type="caution">
    <text evidence="10">The sequence shown here is derived from an EMBL/GenBank/DDBJ whole genome shotgun (WGS) entry which is preliminary data.</text>
</comment>
<name>A0ABU2WUW3_9ACTN</name>
<dbReference type="InterPro" id="IPR050534">
    <property type="entry name" value="Coronavir_polyprotein_1ab"/>
</dbReference>
<comment type="similarity">
    <text evidence="1">Belongs to the DNA2/NAM7 helicase family.</text>
</comment>
<dbReference type="InterPro" id="IPR029030">
    <property type="entry name" value="Caspase-like_dom_sf"/>
</dbReference>
<evidence type="ECO:0000259" key="8">
    <source>
        <dbReference type="Pfam" id="PF13086"/>
    </source>
</evidence>
<evidence type="ECO:0000256" key="1">
    <source>
        <dbReference type="ARBA" id="ARBA00007913"/>
    </source>
</evidence>
<dbReference type="PANTHER" id="PTHR43788:SF8">
    <property type="entry name" value="DNA-BINDING PROTEIN SMUBP-2"/>
    <property type="match status" value="1"/>
</dbReference>
<evidence type="ECO:0000313" key="11">
    <source>
        <dbReference type="Proteomes" id="UP001180973"/>
    </source>
</evidence>
<feature type="domain" description="DNA2/NAM7 helicase helicase" evidence="8">
    <location>
        <begin position="794"/>
        <end position="844"/>
    </location>
</feature>
<gene>
    <name evidence="10" type="ORF">RM555_09960</name>
</gene>
<feature type="compositionally biased region" description="Basic and acidic residues" evidence="6">
    <location>
        <begin position="242"/>
        <end position="256"/>
    </location>
</feature>
<dbReference type="Proteomes" id="UP001180973">
    <property type="component" value="Unassembled WGS sequence"/>
</dbReference>
<dbReference type="SUPFAM" id="SSF52129">
    <property type="entry name" value="Caspase-like"/>
    <property type="match status" value="1"/>
</dbReference>
<dbReference type="RefSeq" id="WP_311411479.1">
    <property type="nucleotide sequence ID" value="NZ_JAVRFL010000009.1"/>
</dbReference>
<dbReference type="SUPFAM" id="SSF52540">
    <property type="entry name" value="P-loop containing nucleoside triphosphate hydrolases"/>
    <property type="match status" value="1"/>
</dbReference>
<feature type="domain" description="DNA2/NAM7 helicase-like C-terminal" evidence="9">
    <location>
        <begin position="876"/>
        <end position="1057"/>
    </location>
</feature>
<evidence type="ECO:0000256" key="2">
    <source>
        <dbReference type="ARBA" id="ARBA00022741"/>
    </source>
</evidence>
<dbReference type="InterPro" id="IPR027417">
    <property type="entry name" value="P-loop_NTPase"/>
</dbReference>
<proteinExistence type="inferred from homology"/>
<feature type="domain" description="Peptidase C14 caspase" evidence="7">
    <location>
        <begin position="3"/>
        <end position="230"/>
    </location>
</feature>
<reference evidence="10" key="1">
    <citation type="submission" date="2023-09" db="EMBL/GenBank/DDBJ databases">
        <title>30 novel species of actinomycetes from the DSMZ collection.</title>
        <authorList>
            <person name="Nouioui I."/>
        </authorList>
    </citation>
    <scope>NUCLEOTIDE SEQUENCE</scope>
    <source>
        <strain evidence="10">DSM 115977</strain>
    </source>
</reference>
<dbReference type="Gene3D" id="3.40.50.300">
    <property type="entry name" value="P-loop containing nucleotide triphosphate hydrolases"/>
    <property type="match status" value="2"/>
</dbReference>
<dbReference type="InterPro" id="IPR047187">
    <property type="entry name" value="SF1_C_Upf1"/>
</dbReference>
<dbReference type="PANTHER" id="PTHR43788">
    <property type="entry name" value="DNA2/NAM7 HELICASE FAMILY MEMBER"/>
    <property type="match status" value="1"/>
</dbReference>
<evidence type="ECO:0000256" key="6">
    <source>
        <dbReference type="SAM" id="MobiDB-lite"/>
    </source>
</evidence>
<accession>A0ABU2WUW3</accession>
<protein>
    <submittedName>
        <fullName evidence="10">AAA domain-containing protein</fullName>
    </submittedName>
</protein>
<dbReference type="Pfam" id="PF00656">
    <property type="entry name" value="Peptidase_C14"/>
    <property type="match status" value="1"/>
</dbReference>
<organism evidence="10 11">
    <name type="scientific">Micromonospora reichwaldensis</name>
    <dbReference type="NCBI Taxonomy" id="3075516"/>
    <lineage>
        <taxon>Bacteria</taxon>
        <taxon>Bacillati</taxon>
        <taxon>Actinomycetota</taxon>
        <taxon>Actinomycetes</taxon>
        <taxon>Micromonosporales</taxon>
        <taxon>Micromonosporaceae</taxon>
        <taxon>Micromonospora</taxon>
    </lineage>
</organism>
<keyword evidence="11" id="KW-1185">Reference proteome</keyword>